<feature type="domain" description="GED" evidence="4">
    <location>
        <begin position="715"/>
        <end position="799"/>
    </location>
</feature>
<dbReference type="Gene3D" id="3.40.50.300">
    <property type="entry name" value="P-loop containing nucleotide triphosphate hydrolases"/>
    <property type="match status" value="1"/>
</dbReference>
<dbReference type="Pfam" id="PF00350">
    <property type="entry name" value="Dynamin_N"/>
    <property type="match status" value="1"/>
</dbReference>
<dbReference type="SMART" id="SM00053">
    <property type="entry name" value="DYNc"/>
    <property type="match status" value="1"/>
</dbReference>
<dbReference type="PROSITE" id="PS51718">
    <property type="entry name" value="G_DYNAMIN_2"/>
    <property type="match status" value="1"/>
</dbReference>
<evidence type="ECO:0000259" key="5">
    <source>
        <dbReference type="PROSITE" id="PS51718"/>
    </source>
</evidence>
<dbReference type="GO" id="GO:0003924">
    <property type="term" value="F:GTPase activity"/>
    <property type="evidence" value="ECO:0007669"/>
    <property type="project" value="InterPro"/>
</dbReference>
<dbReference type="GO" id="GO:0048312">
    <property type="term" value="P:intracellular distribution of mitochondria"/>
    <property type="evidence" value="ECO:0007669"/>
    <property type="project" value="TreeGrafter"/>
</dbReference>
<dbReference type="GO" id="GO:0008017">
    <property type="term" value="F:microtubule binding"/>
    <property type="evidence" value="ECO:0007669"/>
    <property type="project" value="TreeGrafter"/>
</dbReference>
<evidence type="ECO:0000259" key="4">
    <source>
        <dbReference type="PROSITE" id="PS51388"/>
    </source>
</evidence>
<reference evidence="6 7" key="1">
    <citation type="submission" date="2019-10" db="EMBL/GenBank/DDBJ databases">
        <authorList>
            <person name="Palmer J.M."/>
        </authorList>
    </citation>
    <scope>NUCLEOTIDE SEQUENCE [LARGE SCALE GENOMIC DNA]</scope>
    <source>
        <strain evidence="6 7">TWF730</strain>
    </source>
</reference>
<feature type="region of interest" description="Disordered" evidence="3">
    <location>
        <begin position="1"/>
        <end position="95"/>
    </location>
</feature>
<dbReference type="PRINTS" id="PR00195">
    <property type="entry name" value="DYNAMIN"/>
</dbReference>
<dbReference type="InterPro" id="IPR045063">
    <property type="entry name" value="Dynamin_N"/>
</dbReference>
<evidence type="ECO:0000256" key="2">
    <source>
        <dbReference type="ARBA" id="ARBA00023134"/>
    </source>
</evidence>
<dbReference type="Proteomes" id="UP001373714">
    <property type="component" value="Unassembled WGS sequence"/>
</dbReference>
<dbReference type="GO" id="GO:0005739">
    <property type="term" value="C:mitochondrion"/>
    <property type="evidence" value="ECO:0007669"/>
    <property type="project" value="TreeGrafter"/>
</dbReference>
<comment type="caution">
    <text evidence="6">The sequence shown here is derived from an EMBL/GenBank/DDBJ whole genome shotgun (WGS) entry which is preliminary data.</text>
</comment>
<dbReference type="GO" id="GO:0016559">
    <property type="term" value="P:peroxisome fission"/>
    <property type="evidence" value="ECO:0007669"/>
    <property type="project" value="TreeGrafter"/>
</dbReference>
<dbReference type="GO" id="GO:0005874">
    <property type="term" value="C:microtubule"/>
    <property type="evidence" value="ECO:0007669"/>
    <property type="project" value="TreeGrafter"/>
</dbReference>
<dbReference type="Pfam" id="PF01031">
    <property type="entry name" value="Dynamin_M"/>
    <property type="match status" value="1"/>
</dbReference>
<dbReference type="AlphaFoldDB" id="A0AAV9VK92"/>
<feature type="compositionally biased region" description="Polar residues" evidence="3">
    <location>
        <begin position="17"/>
        <end position="28"/>
    </location>
</feature>
<evidence type="ECO:0000256" key="1">
    <source>
        <dbReference type="ARBA" id="ARBA00022741"/>
    </source>
</evidence>
<dbReference type="PROSITE" id="PS51388">
    <property type="entry name" value="GED"/>
    <property type="match status" value="1"/>
</dbReference>
<dbReference type="PANTHER" id="PTHR11566:SF21">
    <property type="entry name" value="DYNAMIN RELATED PROTEIN 1, ISOFORM A"/>
    <property type="match status" value="1"/>
</dbReference>
<sequence length="799" mass="90951">MYGAKKMASTGERRNGSLRSPQPKTPSSKARKHKPVAPTSPTFSDTSDNEDDVSNDEESSHESLSSTSSPQLETEEFGIRNSDQRSKFGNPPQVIIPEDVMGTEKHRRLLDKIDKLRELGVNKILALPQLVVTGDQSSGKSSVLEALTRIPFPRSSGLCTRFATEICLRRSIYSKPVIITIKPAVPRHLLSEEQRIAIDAFRKLVPEDELTSEKFLEVLNEASDVMGVPQPGHRPDTLKSDKRGFSDHLLSLELSGPQHAQFSVIDLPGLIRSVANKERRDDIQLIREMNVKYIKDERSIILAVLSANVDAANQEVLQLAKDADNDGERTLGILTKPDRVDTGAESEVINTANNKIYRLNLGYFVVRNRGPSEMELTAQDRDEMERAFFTQEHPWNTLPKDRVGVASLKEYLGKLIYARIRNDIPQVQSEIEQKIKDSEKRLNNLGSPRGSASEQRFFLTAVEVKAREITNDAFNGRYQDPMFRQSKALRLRQQARALNREFAEAFIKYGNTRAFSTALDPGNREEGKGGRYQRDGTFVPNHREDYEILQWIQDQEEQSRGPELPTLSSAYIHSTLFHEITENWEPIAGYYFEQIKDIIRKFHVAVMGETCFDEHVRQKLSNKHSEKIFEMMGDAEKELKEMIAAERTSILQTENPDFINNADAFDDGRLMTTLESVPDETPQGNKTPPPPTEIRNRVLRNVRTAINANQKNSKIINIHDDLRAYYRIARRRIVDSIIIQIFERKIMRKILDLYSPEWAGTLTDTELDSLANEPRKITQERQDLAQSLKTLKLALFTLE</sequence>
<dbReference type="InterPro" id="IPR020850">
    <property type="entry name" value="GED_dom"/>
</dbReference>
<evidence type="ECO:0000256" key="3">
    <source>
        <dbReference type="SAM" id="MobiDB-lite"/>
    </source>
</evidence>
<dbReference type="InterPro" id="IPR027417">
    <property type="entry name" value="P-loop_NTPase"/>
</dbReference>
<protein>
    <submittedName>
        <fullName evidence="6">Uncharacterized protein</fullName>
    </submittedName>
</protein>
<keyword evidence="1" id="KW-0547">Nucleotide-binding</keyword>
<dbReference type="FunFam" id="3.40.50.300:FF:001425">
    <property type="entry name" value="Dynamin GTPase, putative"/>
    <property type="match status" value="1"/>
</dbReference>
<dbReference type="GO" id="GO:0016020">
    <property type="term" value="C:membrane"/>
    <property type="evidence" value="ECO:0007669"/>
    <property type="project" value="TreeGrafter"/>
</dbReference>
<dbReference type="Pfam" id="PF02212">
    <property type="entry name" value="GED"/>
    <property type="match status" value="1"/>
</dbReference>
<dbReference type="InterPro" id="IPR022812">
    <property type="entry name" value="Dynamin"/>
</dbReference>
<feature type="compositionally biased region" description="Low complexity" evidence="3">
    <location>
        <begin position="62"/>
        <end position="72"/>
    </location>
</feature>
<dbReference type="Gene3D" id="1.20.120.1240">
    <property type="entry name" value="Dynamin, middle domain"/>
    <property type="match status" value="1"/>
</dbReference>
<dbReference type="PANTHER" id="PTHR11566">
    <property type="entry name" value="DYNAMIN"/>
    <property type="match status" value="1"/>
</dbReference>
<gene>
    <name evidence="6" type="ORF">TWF730_000017</name>
</gene>
<name>A0AAV9VK92_9PEZI</name>
<accession>A0AAV9VK92</accession>
<proteinExistence type="predicted"/>
<dbReference type="InterPro" id="IPR000375">
    <property type="entry name" value="Dynamin_stalk"/>
</dbReference>
<dbReference type="GO" id="GO:0006897">
    <property type="term" value="P:endocytosis"/>
    <property type="evidence" value="ECO:0007669"/>
    <property type="project" value="TreeGrafter"/>
</dbReference>
<dbReference type="InterPro" id="IPR003130">
    <property type="entry name" value="GED"/>
</dbReference>
<evidence type="ECO:0000313" key="7">
    <source>
        <dbReference type="Proteomes" id="UP001373714"/>
    </source>
</evidence>
<dbReference type="InterPro" id="IPR030381">
    <property type="entry name" value="G_DYNAMIN_dom"/>
</dbReference>
<dbReference type="GO" id="GO:0000266">
    <property type="term" value="P:mitochondrial fission"/>
    <property type="evidence" value="ECO:0007669"/>
    <property type="project" value="TreeGrafter"/>
</dbReference>
<dbReference type="InterPro" id="IPR001401">
    <property type="entry name" value="Dynamin_GTPase"/>
</dbReference>
<dbReference type="GO" id="GO:0005525">
    <property type="term" value="F:GTP binding"/>
    <property type="evidence" value="ECO:0007669"/>
    <property type="project" value="InterPro"/>
</dbReference>
<evidence type="ECO:0000313" key="6">
    <source>
        <dbReference type="EMBL" id="KAK6362559.1"/>
    </source>
</evidence>
<organism evidence="6 7">
    <name type="scientific">Orbilia blumenaviensis</name>
    <dbReference type="NCBI Taxonomy" id="1796055"/>
    <lineage>
        <taxon>Eukaryota</taxon>
        <taxon>Fungi</taxon>
        <taxon>Dikarya</taxon>
        <taxon>Ascomycota</taxon>
        <taxon>Pezizomycotina</taxon>
        <taxon>Orbiliomycetes</taxon>
        <taxon>Orbiliales</taxon>
        <taxon>Orbiliaceae</taxon>
        <taxon>Orbilia</taxon>
    </lineage>
</organism>
<dbReference type="SUPFAM" id="SSF52540">
    <property type="entry name" value="P-loop containing nucleoside triphosphate hydrolases"/>
    <property type="match status" value="1"/>
</dbReference>
<dbReference type="EMBL" id="JAVHNS010000001">
    <property type="protein sequence ID" value="KAK6362559.1"/>
    <property type="molecule type" value="Genomic_DNA"/>
</dbReference>
<dbReference type="CDD" id="cd08771">
    <property type="entry name" value="DLP_1"/>
    <property type="match status" value="1"/>
</dbReference>
<feature type="domain" description="Dynamin-type G" evidence="5">
    <location>
        <begin position="124"/>
        <end position="425"/>
    </location>
</feature>
<keyword evidence="7" id="KW-1185">Reference proteome</keyword>
<keyword evidence="2" id="KW-0342">GTP-binding</keyword>
<feature type="compositionally biased region" description="Acidic residues" evidence="3">
    <location>
        <begin position="47"/>
        <end position="59"/>
    </location>
</feature>